<organism evidence="2 3">
    <name type="scientific">Anaplasma phagocytophilum str. ApNP</name>
    <dbReference type="NCBI Taxonomy" id="1359153"/>
    <lineage>
        <taxon>Bacteria</taxon>
        <taxon>Pseudomonadati</taxon>
        <taxon>Pseudomonadota</taxon>
        <taxon>Alphaproteobacteria</taxon>
        <taxon>Rickettsiales</taxon>
        <taxon>Anaplasmataceae</taxon>
        <taxon>Anaplasma</taxon>
        <taxon>phagocytophilum group</taxon>
    </lineage>
</organism>
<gene>
    <name evidence="2" type="ORF">APHNP_0955</name>
</gene>
<reference evidence="2 3" key="1">
    <citation type="submission" date="2015-01" db="EMBL/GenBank/DDBJ databases">
        <title>Genome Sequencing of Rickettsiales.</title>
        <authorList>
            <person name="Daugherty S.C."/>
            <person name="Su Q."/>
            <person name="Abolude K."/>
            <person name="Beier-Sexton M."/>
            <person name="Carlyon J.A."/>
            <person name="Carter R."/>
            <person name="Day N.P."/>
            <person name="Dumler S.J."/>
            <person name="Dyachenko V."/>
            <person name="Godinez A."/>
            <person name="Kurtti T.J."/>
            <person name="Lichay M."/>
            <person name="Mullins K.E."/>
            <person name="Ott S."/>
            <person name="Pappas-Brown V."/>
            <person name="Paris D.H."/>
            <person name="Patel P."/>
            <person name="Richards A.L."/>
            <person name="Sadzewicz L."/>
            <person name="Sears K."/>
            <person name="Seidman D."/>
            <person name="Sengamalay N."/>
            <person name="Stenos J."/>
            <person name="Tallon L.J."/>
            <person name="Vincent G."/>
            <person name="Fraser C.M."/>
            <person name="Munderloh U."/>
            <person name="Dunning-Hotopp J.C."/>
        </authorList>
    </citation>
    <scope>NUCLEOTIDE SEQUENCE [LARGE SCALE GENOMIC DNA]</scope>
    <source>
        <strain evidence="2 3">ApNP</strain>
    </source>
</reference>
<sequence>MKITSTEIDKKVCATKKTTTSGSNFSKYAEETSGTRNDTKVALCGGEPNGDGSAGTNTEQQFLHDFVRETLKGDSSKNWPTSTGKANGGKTR</sequence>
<feature type="region of interest" description="Disordered" evidence="1">
    <location>
        <begin position="19"/>
        <end position="40"/>
    </location>
</feature>
<feature type="region of interest" description="Disordered" evidence="1">
    <location>
        <begin position="70"/>
        <end position="92"/>
    </location>
</feature>
<evidence type="ECO:0000313" key="3">
    <source>
        <dbReference type="Proteomes" id="UP000033385"/>
    </source>
</evidence>
<dbReference type="Proteomes" id="UP000033385">
    <property type="component" value="Unassembled WGS sequence"/>
</dbReference>
<comment type="caution">
    <text evidence="2">The sequence shown here is derived from an EMBL/GenBank/DDBJ whole genome shotgun (WGS) entry which is preliminary data.</text>
</comment>
<proteinExistence type="predicted"/>
<protein>
    <submittedName>
        <fullName evidence="2">Putative p44-77 outer membrane protein, silent</fullName>
    </submittedName>
</protein>
<dbReference type="EMBL" id="LANW01000001">
    <property type="protein sequence ID" value="KJV67937.1"/>
    <property type="molecule type" value="Genomic_DNA"/>
</dbReference>
<evidence type="ECO:0000313" key="2">
    <source>
        <dbReference type="EMBL" id="KJV67937.1"/>
    </source>
</evidence>
<feature type="compositionally biased region" description="Polar residues" evidence="1">
    <location>
        <begin position="76"/>
        <end position="85"/>
    </location>
</feature>
<accession>A0A0F3NJN5</accession>
<feature type="compositionally biased region" description="Polar residues" evidence="1">
    <location>
        <begin position="19"/>
        <end position="36"/>
    </location>
</feature>
<evidence type="ECO:0000256" key="1">
    <source>
        <dbReference type="SAM" id="MobiDB-lite"/>
    </source>
</evidence>
<dbReference type="AlphaFoldDB" id="A0A0F3NJN5"/>
<name>A0A0F3NJN5_ANAPH</name>